<organism evidence="2 3">
    <name type="scientific">Heliobacterium chlorum</name>
    <dbReference type="NCBI Taxonomy" id="2698"/>
    <lineage>
        <taxon>Bacteria</taxon>
        <taxon>Bacillati</taxon>
        <taxon>Bacillota</taxon>
        <taxon>Clostridia</taxon>
        <taxon>Eubacteriales</taxon>
        <taxon>Heliobacteriaceae</taxon>
        <taxon>Heliobacterium</taxon>
    </lineage>
</organism>
<proteinExistence type="predicted"/>
<dbReference type="Proteomes" id="UP000617402">
    <property type="component" value="Unassembled WGS sequence"/>
</dbReference>
<gene>
    <name evidence="2" type="ORF">H1S01_13600</name>
</gene>
<evidence type="ECO:0000256" key="1">
    <source>
        <dbReference type="SAM" id="MobiDB-lite"/>
    </source>
</evidence>
<comment type="caution">
    <text evidence="2">The sequence shown here is derived from an EMBL/GenBank/DDBJ whole genome shotgun (WGS) entry which is preliminary data.</text>
</comment>
<evidence type="ECO:0000313" key="2">
    <source>
        <dbReference type="EMBL" id="MBC9785537.1"/>
    </source>
</evidence>
<dbReference type="EMBL" id="JACVHF010000015">
    <property type="protein sequence ID" value="MBC9785537.1"/>
    <property type="molecule type" value="Genomic_DNA"/>
</dbReference>
<keyword evidence="3" id="KW-1185">Reference proteome</keyword>
<reference evidence="2 3" key="1">
    <citation type="submission" date="2020-07" db="EMBL/GenBank/DDBJ databases">
        <title>Draft whole-genome sequence of Heliobacterium chlorum DSM 3682, type strain.</title>
        <authorList>
            <person name="Kyndt J.A."/>
            <person name="Meyer T.E."/>
            <person name="Imhoff J.F."/>
        </authorList>
    </citation>
    <scope>NUCLEOTIDE SEQUENCE [LARGE SCALE GENOMIC DNA]</scope>
    <source>
        <strain evidence="2 3">DSM 3682</strain>
    </source>
</reference>
<name>A0ABR7T446_HELCL</name>
<feature type="region of interest" description="Disordered" evidence="1">
    <location>
        <begin position="1"/>
        <end position="26"/>
    </location>
</feature>
<protein>
    <submittedName>
        <fullName evidence="2">Uncharacterized protein</fullName>
    </submittedName>
</protein>
<dbReference type="RefSeq" id="WP_188040989.1">
    <property type="nucleotide sequence ID" value="NZ_JACVHF010000015.1"/>
</dbReference>
<sequence>MNHLPKSGHVTETIGHGSFAGKPSANFDIPLGVQSVRTADRRLKPLIMEASLPYRPTAKSAHPYWRIRPTTYQARVL</sequence>
<evidence type="ECO:0000313" key="3">
    <source>
        <dbReference type="Proteomes" id="UP000617402"/>
    </source>
</evidence>
<accession>A0ABR7T446</accession>